<dbReference type="PROSITE" id="PS51257">
    <property type="entry name" value="PROKAR_LIPOPROTEIN"/>
    <property type="match status" value="1"/>
</dbReference>
<dbReference type="OrthoDB" id="707849at2"/>
<dbReference type="AlphaFoldDB" id="A0A1D7QGC7"/>
<evidence type="ECO:0000313" key="1">
    <source>
        <dbReference type="EMBL" id="AOM77748.1"/>
    </source>
</evidence>
<sequence>MKKILIIGLFVVLGIQACKKDQELVDNQKPEERISESLEKYKKELVGSANGWKGFLYTTAMGGGYSFYMNFGDDGRVTMRSDFDADEATESKGSTFQLKQVMAPTLIFDTYNYLHLLSDPSSSVFGGIEGQGYGSDFEFEIREQVGDTLKLVGKKRNTEFVLVKATAAEKAFYNGADYPKMISDVNQYLVENPFLFIPDPKDNAKKIQVSVKPGLDSRSFLLNLLNGGVITGGEVPLSFSPAGFRFRNPLSFQTANFLSLDWDKSARKLFLNTSGGRVEVKTSTSAIIPLHLLIGTAASSFGIPGSTPLPGSSDSFIAGYNSVKTAAAGFNSTISDFSFDFNKNAKTFVISFTLNQQGNLFAAVYTYDYTQTENGEFKFSGLIASGGAGPALLPAMRAAMLNRFDNDTFTVDYYNDLTTGRLLGKMTSKEQPGFNFTGVLR</sequence>
<dbReference type="EMBL" id="CP017141">
    <property type="protein sequence ID" value="AOM77748.1"/>
    <property type="molecule type" value="Genomic_DNA"/>
</dbReference>
<gene>
    <name evidence="1" type="ORF">BFS30_11540</name>
</gene>
<dbReference type="KEGG" id="psty:BFS30_11540"/>
<dbReference type="Pfam" id="PF14135">
    <property type="entry name" value="DUF4302"/>
    <property type="match status" value="1"/>
</dbReference>
<proteinExistence type="predicted"/>
<protein>
    <recommendedName>
        <fullName evidence="3">DUF4302 domain-containing protein</fullName>
    </recommendedName>
</protein>
<accession>A0A1D7QGC7</accession>
<organism evidence="1 2">
    <name type="scientific">Pedobacter steynii</name>
    <dbReference type="NCBI Taxonomy" id="430522"/>
    <lineage>
        <taxon>Bacteria</taxon>
        <taxon>Pseudomonadati</taxon>
        <taxon>Bacteroidota</taxon>
        <taxon>Sphingobacteriia</taxon>
        <taxon>Sphingobacteriales</taxon>
        <taxon>Sphingobacteriaceae</taxon>
        <taxon>Pedobacter</taxon>
    </lineage>
</organism>
<evidence type="ECO:0000313" key="2">
    <source>
        <dbReference type="Proteomes" id="UP000094313"/>
    </source>
</evidence>
<dbReference type="RefSeq" id="WP_069379436.1">
    <property type="nucleotide sequence ID" value="NZ_CP017141.1"/>
</dbReference>
<dbReference type="InterPro" id="IPR025396">
    <property type="entry name" value="DUF4302"/>
</dbReference>
<name>A0A1D7QGC7_9SPHI</name>
<keyword evidence="2" id="KW-1185">Reference proteome</keyword>
<evidence type="ECO:0008006" key="3">
    <source>
        <dbReference type="Google" id="ProtNLM"/>
    </source>
</evidence>
<dbReference type="Proteomes" id="UP000094313">
    <property type="component" value="Chromosome"/>
</dbReference>
<reference evidence="1 2" key="1">
    <citation type="submission" date="2016-08" db="EMBL/GenBank/DDBJ databases">
        <authorList>
            <person name="Seilhamer J.J."/>
        </authorList>
    </citation>
    <scope>NUCLEOTIDE SEQUENCE [LARGE SCALE GENOMIC DNA]</scope>
    <source>
        <strain evidence="1 2">DX4</strain>
    </source>
</reference>